<gene>
    <name evidence="1" type="ORF">O181_012849</name>
</gene>
<name>A0A9Q3BX26_9BASI</name>
<reference evidence="1" key="1">
    <citation type="submission" date="2021-03" db="EMBL/GenBank/DDBJ databases">
        <title>Draft genome sequence of rust myrtle Austropuccinia psidii MF-1, a brazilian biotype.</title>
        <authorList>
            <person name="Quecine M.C."/>
            <person name="Pachon D.M.R."/>
            <person name="Bonatelli M.L."/>
            <person name="Correr F.H."/>
            <person name="Franceschini L.M."/>
            <person name="Leite T.F."/>
            <person name="Margarido G.R.A."/>
            <person name="Almeida C.A."/>
            <person name="Ferrarezi J.A."/>
            <person name="Labate C.A."/>
        </authorList>
    </citation>
    <scope>NUCLEOTIDE SEQUENCE</scope>
    <source>
        <strain evidence="1">MF-1</strain>
    </source>
</reference>
<organism evidence="1 2">
    <name type="scientific">Austropuccinia psidii MF-1</name>
    <dbReference type="NCBI Taxonomy" id="1389203"/>
    <lineage>
        <taxon>Eukaryota</taxon>
        <taxon>Fungi</taxon>
        <taxon>Dikarya</taxon>
        <taxon>Basidiomycota</taxon>
        <taxon>Pucciniomycotina</taxon>
        <taxon>Pucciniomycetes</taxon>
        <taxon>Pucciniales</taxon>
        <taxon>Sphaerophragmiaceae</taxon>
        <taxon>Austropuccinia</taxon>
    </lineage>
</organism>
<accession>A0A9Q3BX26</accession>
<dbReference type="Proteomes" id="UP000765509">
    <property type="component" value="Unassembled WGS sequence"/>
</dbReference>
<evidence type="ECO:0000313" key="2">
    <source>
        <dbReference type="Proteomes" id="UP000765509"/>
    </source>
</evidence>
<comment type="caution">
    <text evidence="1">The sequence shown here is derived from an EMBL/GenBank/DDBJ whole genome shotgun (WGS) entry which is preliminary data.</text>
</comment>
<dbReference type="AlphaFoldDB" id="A0A9Q3BX26"/>
<sequence length="158" mass="17585">MASLKEYQEHKTHQEAFRKMVGTLGSPEEDWKPCISPQVALKMEVSSPCIPCSLIRTRQARNYPKQTYISTTTSISGGARGMENVPGYGLKTQERQIVVSSIRVGIEERPNTNKDNKLAIFTQIIKGSVEFNHQIILIPSNLAAISLEEMPGIILSLE</sequence>
<proteinExistence type="predicted"/>
<dbReference type="EMBL" id="AVOT02003308">
    <property type="protein sequence ID" value="MBW0473134.1"/>
    <property type="molecule type" value="Genomic_DNA"/>
</dbReference>
<evidence type="ECO:0000313" key="1">
    <source>
        <dbReference type="EMBL" id="MBW0473134.1"/>
    </source>
</evidence>
<protein>
    <submittedName>
        <fullName evidence="1">Uncharacterized protein</fullName>
    </submittedName>
</protein>
<keyword evidence="2" id="KW-1185">Reference proteome</keyword>